<accession>A0A2B8BEP7</accession>
<evidence type="ECO:0000313" key="4">
    <source>
        <dbReference type="EMBL" id="PGH56189.1"/>
    </source>
</evidence>
<dbReference type="GO" id="GO:0097163">
    <property type="term" value="F:sulfur carrier activity"/>
    <property type="evidence" value="ECO:0007669"/>
    <property type="project" value="UniProtKB-UniRule"/>
</dbReference>
<feature type="active site" description="Cysteine persulfide intermediate" evidence="3">
    <location>
        <position position="131"/>
    </location>
</feature>
<evidence type="ECO:0000256" key="2">
    <source>
        <dbReference type="ARBA" id="ARBA00023150"/>
    </source>
</evidence>
<dbReference type="Gene3D" id="3.10.20.10">
    <property type="match status" value="1"/>
</dbReference>
<dbReference type="InterPro" id="IPR003786">
    <property type="entry name" value="FdhD"/>
</dbReference>
<protein>
    <recommendedName>
        <fullName evidence="3">Sulfur carrier protein FdhD</fullName>
    </recommendedName>
</protein>
<organism evidence="4 5">
    <name type="scientific">Azospirillum palustre</name>
    <dbReference type="NCBI Taxonomy" id="2044885"/>
    <lineage>
        <taxon>Bacteria</taxon>
        <taxon>Pseudomonadati</taxon>
        <taxon>Pseudomonadota</taxon>
        <taxon>Alphaproteobacteria</taxon>
        <taxon>Rhodospirillales</taxon>
        <taxon>Azospirillaceae</taxon>
        <taxon>Azospirillum</taxon>
    </lineage>
</organism>
<dbReference type="GO" id="GO:0016783">
    <property type="term" value="F:sulfurtransferase activity"/>
    <property type="evidence" value="ECO:0007669"/>
    <property type="project" value="InterPro"/>
</dbReference>
<dbReference type="OrthoDB" id="3197277at2"/>
<dbReference type="SUPFAM" id="SSF53927">
    <property type="entry name" value="Cytidine deaminase-like"/>
    <property type="match status" value="1"/>
</dbReference>
<evidence type="ECO:0000256" key="1">
    <source>
        <dbReference type="ARBA" id="ARBA00022490"/>
    </source>
</evidence>
<dbReference type="AlphaFoldDB" id="A0A2B8BEP7"/>
<comment type="caution">
    <text evidence="3">Lacks conserved residue(s) required for the propagation of feature annotation.</text>
</comment>
<name>A0A2B8BEP7_9PROT</name>
<keyword evidence="2 3" id="KW-0501">Molybdenum cofactor biosynthesis</keyword>
<dbReference type="Gene3D" id="3.40.140.10">
    <property type="entry name" value="Cytidine Deaminase, domain 2"/>
    <property type="match status" value="1"/>
</dbReference>
<dbReference type="Pfam" id="PF02634">
    <property type="entry name" value="FdhD-NarQ"/>
    <property type="match status" value="1"/>
</dbReference>
<sequence length="280" mass="29511">MTAMPSGSIRPDDNSPLSTAMCSIAVTGTGFSAGVGMEEGADVEWQVPEETAVAFEYNGRSHAVMMATPADLEDFALGFSLAEEIVGTAVDIENIAVRETPLGFVVNLTVDPLRLLRGSLRSRSMEGRSGCGLCGVDSLVHAVREPRKIETSLEVDPAAVAAAFRALPDHQPMNRANRSVHAAAWCAPDGAVRMAREDVGRHNALDKLIGAVVRSGADPATGFVVMTSRCSFELVQKTAAVGIPLLATISAPTALALELARNANLTLGALSRRDTVILFR</sequence>
<dbReference type="EMBL" id="PDKW01000041">
    <property type="protein sequence ID" value="PGH56189.1"/>
    <property type="molecule type" value="Genomic_DNA"/>
</dbReference>
<comment type="similarity">
    <text evidence="3">Belongs to the FdhD family.</text>
</comment>
<dbReference type="GO" id="GO:0006777">
    <property type="term" value="P:Mo-molybdopterin cofactor biosynthetic process"/>
    <property type="evidence" value="ECO:0007669"/>
    <property type="project" value="UniProtKB-UniRule"/>
</dbReference>
<dbReference type="PANTHER" id="PTHR30592">
    <property type="entry name" value="FORMATE DEHYDROGENASE"/>
    <property type="match status" value="1"/>
</dbReference>
<dbReference type="PIRSF" id="PIRSF015626">
    <property type="entry name" value="FdhD"/>
    <property type="match status" value="1"/>
</dbReference>
<keyword evidence="4" id="KW-0808">Transferase</keyword>
<evidence type="ECO:0000256" key="3">
    <source>
        <dbReference type="HAMAP-Rule" id="MF_00187"/>
    </source>
</evidence>
<dbReference type="HAMAP" id="MF_00187">
    <property type="entry name" value="FdhD"/>
    <property type="match status" value="1"/>
</dbReference>
<dbReference type="InterPro" id="IPR016193">
    <property type="entry name" value="Cytidine_deaminase-like"/>
</dbReference>
<comment type="function">
    <text evidence="3">Required for formate dehydrogenase (FDH) activity. Acts as a sulfur carrier protein that transfers sulfur from IscS to the molybdenum cofactor prior to its insertion into FDH.</text>
</comment>
<dbReference type="NCBIfam" id="TIGR00129">
    <property type="entry name" value="fdhD_narQ"/>
    <property type="match status" value="1"/>
</dbReference>
<keyword evidence="1 3" id="KW-0963">Cytoplasm</keyword>
<dbReference type="PANTHER" id="PTHR30592:SF1">
    <property type="entry name" value="SULFUR CARRIER PROTEIN FDHD"/>
    <property type="match status" value="1"/>
</dbReference>
<comment type="subcellular location">
    <subcellularLocation>
        <location evidence="3">Cytoplasm</location>
    </subcellularLocation>
</comment>
<dbReference type="GO" id="GO:0005737">
    <property type="term" value="C:cytoplasm"/>
    <property type="evidence" value="ECO:0007669"/>
    <property type="project" value="UniProtKB-SubCell"/>
</dbReference>
<gene>
    <name evidence="3" type="primary">fdhD</name>
    <name evidence="4" type="ORF">CRT60_14605</name>
</gene>
<keyword evidence="5" id="KW-1185">Reference proteome</keyword>
<dbReference type="Proteomes" id="UP000225379">
    <property type="component" value="Unassembled WGS sequence"/>
</dbReference>
<proteinExistence type="inferred from homology"/>
<dbReference type="RefSeq" id="WP_098737154.1">
    <property type="nucleotide sequence ID" value="NZ_PDKW01000041.1"/>
</dbReference>
<evidence type="ECO:0000313" key="5">
    <source>
        <dbReference type="Proteomes" id="UP000225379"/>
    </source>
</evidence>
<reference evidence="5" key="1">
    <citation type="submission" date="2017-10" db="EMBL/GenBank/DDBJ databases">
        <authorList>
            <person name="Kravchenko I.K."/>
            <person name="Grouzdev D.S."/>
        </authorList>
    </citation>
    <scope>NUCLEOTIDE SEQUENCE [LARGE SCALE GENOMIC DNA]</scope>
    <source>
        <strain evidence="5">B2</strain>
    </source>
</reference>
<comment type="caution">
    <text evidence="4">The sequence shown here is derived from an EMBL/GenBank/DDBJ whole genome shotgun (WGS) entry which is preliminary data.</text>
</comment>